<dbReference type="Proteomes" id="UP000264820">
    <property type="component" value="Unplaced"/>
</dbReference>
<evidence type="ECO:0000313" key="1">
    <source>
        <dbReference type="Ensembl" id="ENSHCOP00000025402.1"/>
    </source>
</evidence>
<name>A0A3Q2Z1T8_HIPCM</name>
<keyword evidence="2" id="KW-1185">Reference proteome</keyword>
<reference evidence="1" key="2">
    <citation type="submission" date="2025-09" db="UniProtKB">
        <authorList>
            <consortium name="Ensembl"/>
        </authorList>
    </citation>
    <scope>IDENTIFICATION</scope>
</reference>
<evidence type="ECO:0000313" key="2">
    <source>
        <dbReference type="Proteomes" id="UP000264820"/>
    </source>
</evidence>
<sequence length="161" mass="16937">MSCTSSCSRQRSFAPSAVNICLSLGEYNCICEEYLGLRRKGEVAALVDALDSGAAVQTQLQVLGGIVSLSQLLGDSHRQGQIATELSDDNRDADVARVQLHVGPHFAGGAVVRHGLVDPLVGAALIGLEDNSYCKGISTFENRMGFVCASQLSSGSRRGIP</sequence>
<organism evidence="1 2">
    <name type="scientific">Hippocampus comes</name>
    <name type="common">Tiger tail seahorse</name>
    <dbReference type="NCBI Taxonomy" id="109280"/>
    <lineage>
        <taxon>Eukaryota</taxon>
        <taxon>Metazoa</taxon>
        <taxon>Chordata</taxon>
        <taxon>Craniata</taxon>
        <taxon>Vertebrata</taxon>
        <taxon>Euteleostomi</taxon>
        <taxon>Actinopterygii</taxon>
        <taxon>Neopterygii</taxon>
        <taxon>Teleostei</taxon>
        <taxon>Neoteleostei</taxon>
        <taxon>Acanthomorphata</taxon>
        <taxon>Syngnathiaria</taxon>
        <taxon>Syngnathiformes</taxon>
        <taxon>Syngnathoidei</taxon>
        <taxon>Syngnathidae</taxon>
        <taxon>Hippocampus</taxon>
    </lineage>
</organism>
<protein>
    <submittedName>
        <fullName evidence="1">Uncharacterized protein</fullName>
    </submittedName>
</protein>
<accession>A0A3Q2Z1T8</accession>
<reference evidence="1" key="1">
    <citation type="submission" date="2025-08" db="UniProtKB">
        <authorList>
            <consortium name="Ensembl"/>
        </authorList>
    </citation>
    <scope>IDENTIFICATION</scope>
</reference>
<dbReference type="Ensembl" id="ENSHCOT00000019533.1">
    <property type="protein sequence ID" value="ENSHCOP00000025402.1"/>
    <property type="gene ID" value="ENSHCOG00000015513.1"/>
</dbReference>
<dbReference type="GeneTree" id="ENSGT00940000176950"/>
<proteinExistence type="predicted"/>
<dbReference type="AlphaFoldDB" id="A0A3Q2Z1T8"/>